<dbReference type="Pfam" id="PF00498">
    <property type="entry name" value="FHA"/>
    <property type="match status" value="1"/>
</dbReference>
<evidence type="ECO:0000313" key="4">
    <source>
        <dbReference type="Proteomes" id="UP000095468"/>
    </source>
</evidence>
<dbReference type="InterPro" id="IPR008984">
    <property type="entry name" value="SMAD_FHA_dom_sf"/>
</dbReference>
<accession>A0A173ZHC1</accession>
<organism evidence="3 4">
    <name type="scientific">Collinsella aerofaciens</name>
    <dbReference type="NCBI Taxonomy" id="74426"/>
    <lineage>
        <taxon>Bacteria</taxon>
        <taxon>Bacillati</taxon>
        <taxon>Actinomycetota</taxon>
        <taxon>Coriobacteriia</taxon>
        <taxon>Coriobacteriales</taxon>
        <taxon>Coriobacteriaceae</taxon>
        <taxon>Collinsella</taxon>
    </lineage>
</organism>
<dbReference type="AlphaFoldDB" id="A0A173ZHC1"/>
<dbReference type="Proteomes" id="UP000095468">
    <property type="component" value="Unassembled WGS sequence"/>
</dbReference>
<evidence type="ECO:0000256" key="1">
    <source>
        <dbReference type="ARBA" id="ARBA00022553"/>
    </source>
</evidence>
<name>A0A173ZHC1_9ACTN</name>
<dbReference type="SUPFAM" id="SSF49879">
    <property type="entry name" value="SMAD/FHA domain"/>
    <property type="match status" value="1"/>
</dbReference>
<evidence type="ECO:0000313" key="3">
    <source>
        <dbReference type="EMBL" id="CUN74886.1"/>
    </source>
</evidence>
<dbReference type="EMBL" id="CYYP01000004">
    <property type="protein sequence ID" value="CUN74886.1"/>
    <property type="molecule type" value="Genomic_DNA"/>
</dbReference>
<reference evidence="3 4" key="1">
    <citation type="submission" date="2015-09" db="EMBL/GenBank/DDBJ databases">
        <authorList>
            <consortium name="Pathogen Informatics"/>
        </authorList>
    </citation>
    <scope>NUCLEOTIDE SEQUENCE [LARGE SCALE GENOMIC DNA]</scope>
    <source>
        <strain evidence="3 4">2789STDY5608823</strain>
    </source>
</reference>
<gene>
    <name evidence="3" type="ORF">ERS852381_00618</name>
</gene>
<dbReference type="InterPro" id="IPR000253">
    <property type="entry name" value="FHA_dom"/>
</dbReference>
<proteinExistence type="predicted"/>
<evidence type="ECO:0000259" key="2">
    <source>
        <dbReference type="Pfam" id="PF00498"/>
    </source>
</evidence>
<sequence length="320" mass="34712">MAAETPCSVLYNDIRSFGGLKHLEIARMLINGNSYLGSTLLEKCSSNRSYLTRYIVHREPDQCAPAIYSDFTVTTLNLSAAICSKLGGGESAYQAIAEHYRGPAANEMMSALASYKLDSRLYANALNHIDNFDGNTVREKSTLYLMLFVATGALADPIQGVATVERFCDSKTGGHLGTTETTVGRGFMSSLEQPRTVAPNLGLLRTHADNCADMQIHPLTRDPRGTVIGSLPKTSPSITDVGADASREHLRIWLEGGRWYAQGLGSTNGTVLESGAGDGDIVIEPPRDQREPGKIYPPVEIENSDRLHLGLYTTFLVIVD</sequence>
<dbReference type="RefSeq" id="WP_055285707.1">
    <property type="nucleotide sequence ID" value="NZ_CYYP01000004.1"/>
</dbReference>
<feature type="domain" description="FHA" evidence="2">
    <location>
        <begin position="227"/>
        <end position="278"/>
    </location>
</feature>
<protein>
    <recommendedName>
        <fullName evidence="2">FHA domain-containing protein</fullName>
    </recommendedName>
</protein>
<keyword evidence="1" id="KW-0597">Phosphoprotein</keyword>
<dbReference type="Gene3D" id="2.60.200.20">
    <property type="match status" value="1"/>
</dbReference>
<dbReference type="CDD" id="cd00060">
    <property type="entry name" value="FHA"/>
    <property type="match status" value="1"/>
</dbReference>